<dbReference type="InterPro" id="IPR029264">
    <property type="entry name" value="ARF7EP_C"/>
</dbReference>
<reference evidence="3" key="1">
    <citation type="submission" date="2022-11" db="UniProtKB">
        <authorList>
            <consortium name="WormBaseParasite"/>
        </authorList>
    </citation>
    <scope>IDENTIFICATION</scope>
</reference>
<organism evidence="2 3">
    <name type="scientific">Romanomermis culicivorax</name>
    <name type="common">Nematode worm</name>
    <dbReference type="NCBI Taxonomy" id="13658"/>
    <lineage>
        <taxon>Eukaryota</taxon>
        <taxon>Metazoa</taxon>
        <taxon>Ecdysozoa</taxon>
        <taxon>Nematoda</taxon>
        <taxon>Enoplea</taxon>
        <taxon>Dorylaimia</taxon>
        <taxon>Mermithida</taxon>
        <taxon>Mermithoidea</taxon>
        <taxon>Mermithidae</taxon>
        <taxon>Romanomermis</taxon>
    </lineage>
</organism>
<evidence type="ECO:0000313" key="3">
    <source>
        <dbReference type="WBParaSite" id="nRc.2.0.1.t44039-RA"/>
    </source>
</evidence>
<keyword evidence="2" id="KW-1185">Reference proteome</keyword>
<dbReference type="AlphaFoldDB" id="A0A915L013"/>
<feature type="domain" description="ARF7 effector protein C-terminal" evidence="1">
    <location>
        <begin position="51"/>
        <end position="127"/>
    </location>
</feature>
<evidence type="ECO:0000313" key="2">
    <source>
        <dbReference type="Proteomes" id="UP000887565"/>
    </source>
</evidence>
<proteinExistence type="predicted"/>
<dbReference type="PANTHER" id="PTHR46536">
    <property type="entry name" value="ARL14 EFFECTOR PROTEIN"/>
    <property type="match status" value="1"/>
</dbReference>
<sequence length="129" mass="14671">MNGIAEEKPVVCDDSLEANNRNFEQTGEIVIDLIDDDDEDAATADVSLVDDNSNSADQFTLRRSLRRRSHRKRTAPVVPVNENEHFYDQMGFFRGKDLCDCLRLECIGCHTECPKCHSNKCAFECRTDI</sequence>
<protein>
    <submittedName>
        <fullName evidence="3">ARF7 effector protein C-terminal domain-containing protein</fullName>
    </submittedName>
</protein>
<dbReference type="WBParaSite" id="nRc.2.0.1.t44039-RA">
    <property type="protein sequence ID" value="nRc.2.0.1.t44039-RA"/>
    <property type="gene ID" value="nRc.2.0.1.g44039"/>
</dbReference>
<accession>A0A915L013</accession>
<dbReference type="Proteomes" id="UP000887565">
    <property type="component" value="Unplaced"/>
</dbReference>
<evidence type="ECO:0000259" key="1">
    <source>
        <dbReference type="Pfam" id="PF14949"/>
    </source>
</evidence>
<name>A0A915L013_ROMCU</name>
<dbReference type="Pfam" id="PF14949">
    <property type="entry name" value="ARF7EP_C"/>
    <property type="match status" value="1"/>
</dbReference>
<dbReference type="PANTHER" id="PTHR46536:SF3">
    <property type="entry name" value="ARF7 EFFECTOR PROTEIN C-TERMINAL DOMAIN-CONTAINING PROTEIN"/>
    <property type="match status" value="1"/>
</dbReference>